<dbReference type="Pfam" id="PF00903">
    <property type="entry name" value="Glyoxalase"/>
    <property type="match status" value="1"/>
</dbReference>
<dbReference type="SUPFAM" id="SSF54593">
    <property type="entry name" value="Glyoxalase/Bleomycin resistance protein/Dihydroxybiphenyl dioxygenase"/>
    <property type="match status" value="1"/>
</dbReference>
<sequence>MSRPIHFEIHSNDVPKAATFYADIFGWTYEDYSAFAGMPYFGILTGSENEPGINGALTQRKGTAAAAGGPINGAVLTMGVEDFDACAEKILTAGGTVALEKYALPGMAWQGYFLDLDGNVFGIHQPDHNAG</sequence>
<accession>A0A172QSI2</accession>
<dbReference type="KEGG" id="ccjz:ccrud_05085"/>
<dbReference type="EMBL" id="CP015622">
    <property type="protein sequence ID" value="ANE03649.1"/>
    <property type="molecule type" value="Genomic_DNA"/>
</dbReference>
<dbReference type="OrthoDB" id="9793039at2"/>
<dbReference type="InterPro" id="IPR004360">
    <property type="entry name" value="Glyas_Fos-R_dOase_dom"/>
</dbReference>
<dbReference type="PROSITE" id="PS51819">
    <property type="entry name" value="VOC"/>
    <property type="match status" value="1"/>
</dbReference>
<reference evidence="2 3" key="1">
    <citation type="submission" date="2016-05" db="EMBL/GenBank/DDBJ databases">
        <title>Complete genome sequence of Corynebacterium crudilactis, a new Corynebacterium species isolated from raw cow's milk.</title>
        <authorList>
            <person name="Christian R."/>
            <person name="Zimmermann J."/>
            <person name="Lipski A."/>
            <person name="Kalinowski J."/>
        </authorList>
    </citation>
    <scope>NUCLEOTIDE SEQUENCE [LARGE SCALE GENOMIC DNA]</scope>
    <source>
        <strain evidence="2 3">JZ16</strain>
    </source>
</reference>
<dbReference type="AlphaFoldDB" id="A0A172QSI2"/>
<organism evidence="2 3">
    <name type="scientific">Corynebacterium crudilactis</name>
    <dbReference type="NCBI Taxonomy" id="1652495"/>
    <lineage>
        <taxon>Bacteria</taxon>
        <taxon>Bacillati</taxon>
        <taxon>Actinomycetota</taxon>
        <taxon>Actinomycetes</taxon>
        <taxon>Mycobacteriales</taxon>
        <taxon>Corynebacteriaceae</taxon>
        <taxon>Corynebacterium</taxon>
    </lineage>
</organism>
<feature type="domain" description="VOC" evidence="1">
    <location>
        <begin position="3"/>
        <end position="126"/>
    </location>
</feature>
<evidence type="ECO:0000313" key="3">
    <source>
        <dbReference type="Proteomes" id="UP000076929"/>
    </source>
</evidence>
<name>A0A172QSI2_9CORY</name>
<dbReference type="InterPro" id="IPR029068">
    <property type="entry name" value="Glyas_Bleomycin-R_OHBP_Dase"/>
</dbReference>
<dbReference type="RefSeq" id="WP_066565148.1">
    <property type="nucleotide sequence ID" value="NZ_CP015622.1"/>
</dbReference>
<protein>
    <submittedName>
        <fullName evidence="2">Glyoxalase</fullName>
    </submittedName>
</protein>
<proteinExistence type="predicted"/>
<dbReference type="Gene3D" id="3.10.180.10">
    <property type="entry name" value="2,3-Dihydroxybiphenyl 1,2-Dioxygenase, domain 1"/>
    <property type="match status" value="1"/>
</dbReference>
<dbReference type="PANTHER" id="PTHR33993">
    <property type="entry name" value="GLYOXALASE-RELATED"/>
    <property type="match status" value="1"/>
</dbReference>
<evidence type="ECO:0000313" key="2">
    <source>
        <dbReference type="EMBL" id="ANE03649.1"/>
    </source>
</evidence>
<evidence type="ECO:0000259" key="1">
    <source>
        <dbReference type="PROSITE" id="PS51819"/>
    </source>
</evidence>
<dbReference type="InterPro" id="IPR037523">
    <property type="entry name" value="VOC_core"/>
</dbReference>
<dbReference type="InterPro" id="IPR052164">
    <property type="entry name" value="Anthracycline_SecMetBiosynth"/>
</dbReference>
<keyword evidence="3" id="KW-1185">Reference proteome</keyword>
<gene>
    <name evidence="2" type="ORF">ccrud_05085</name>
</gene>
<dbReference type="STRING" id="1652495.ccrud_05085"/>
<dbReference type="PANTHER" id="PTHR33993:SF2">
    <property type="entry name" value="VOC DOMAIN-CONTAINING PROTEIN"/>
    <property type="match status" value="1"/>
</dbReference>
<dbReference type="Proteomes" id="UP000076929">
    <property type="component" value="Chromosome"/>
</dbReference>